<feature type="transmembrane region" description="Helical" evidence="1">
    <location>
        <begin position="69"/>
        <end position="91"/>
    </location>
</feature>
<feature type="transmembrane region" description="Helical" evidence="1">
    <location>
        <begin position="156"/>
        <end position="176"/>
    </location>
</feature>
<feature type="transmembrane region" description="Helical" evidence="1">
    <location>
        <begin position="126"/>
        <end position="144"/>
    </location>
</feature>
<keyword evidence="3" id="KW-1185">Reference proteome</keyword>
<evidence type="ECO:0000313" key="3">
    <source>
        <dbReference type="Proteomes" id="UP000297597"/>
    </source>
</evidence>
<name>A0A4Y7RXK7_9FIRM</name>
<feature type="transmembrane region" description="Helical" evidence="1">
    <location>
        <begin position="191"/>
        <end position="211"/>
    </location>
</feature>
<dbReference type="AlphaFoldDB" id="A0A4Y7RXK7"/>
<gene>
    <name evidence="2" type="ORF">Pmgp_00107</name>
</gene>
<evidence type="ECO:0000313" key="2">
    <source>
        <dbReference type="EMBL" id="TEB13704.1"/>
    </source>
</evidence>
<protein>
    <recommendedName>
        <fullName evidence="4">Histidine kinase N-terminal 7TM region domain-containing protein</fullName>
    </recommendedName>
</protein>
<feature type="transmembrane region" description="Helical" evidence="1">
    <location>
        <begin position="12"/>
        <end position="31"/>
    </location>
</feature>
<keyword evidence="1" id="KW-1133">Transmembrane helix</keyword>
<sequence length="253" mass="28551">MNQTIGWQMDYIYFLYGLSFIMLAAVCLAMSRSERQRLPWFLLSLFIITHGLYEWIYHFSNSGTFVLSFTYFKAGLLTISQLFLIEFGRLVFIKEGAKAPGRWIVVPFLAIAALGGLNGPSGLTAMAQYVLGFGGGFWAALSFNRASQRISGQARRWLESASISMALFAATSLLAVPPSPFFPANIFNLHWFYQTLGFHLQILRGLFIVCLNSGDQEERRFLPGYNRPEEGGGAVEISRPARYPYRSLQSYFL</sequence>
<evidence type="ECO:0008006" key="4">
    <source>
        <dbReference type="Google" id="ProtNLM"/>
    </source>
</evidence>
<proteinExistence type="predicted"/>
<keyword evidence="1" id="KW-0812">Transmembrane</keyword>
<reference evidence="2 3" key="1">
    <citation type="journal article" date="2018" name="Environ. Microbiol.">
        <title>Novel energy conservation strategies and behaviour of Pelotomaculum schinkii driving syntrophic propionate catabolism.</title>
        <authorList>
            <person name="Hidalgo-Ahumada C.A.P."/>
            <person name="Nobu M.K."/>
            <person name="Narihiro T."/>
            <person name="Tamaki H."/>
            <person name="Liu W.T."/>
            <person name="Kamagata Y."/>
            <person name="Stams A.J.M."/>
            <person name="Imachi H."/>
            <person name="Sousa D.Z."/>
        </authorList>
    </citation>
    <scope>NUCLEOTIDE SEQUENCE [LARGE SCALE GENOMIC DNA]</scope>
    <source>
        <strain evidence="2 3">MGP</strain>
    </source>
</reference>
<evidence type="ECO:0000256" key="1">
    <source>
        <dbReference type="SAM" id="Phobius"/>
    </source>
</evidence>
<keyword evidence="1" id="KW-0472">Membrane</keyword>
<dbReference type="RefSeq" id="WP_243119665.1">
    <property type="nucleotide sequence ID" value="NZ_QFFZ01000001.1"/>
</dbReference>
<feature type="transmembrane region" description="Helical" evidence="1">
    <location>
        <begin position="103"/>
        <end position="120"/>
    </location>
</feature>
<accession>A0A4Y7RXK7</accession>
<feature type="transmembrane region" description="Helical" evidence="1">
    <location>
        <begin position="38"/>
        <end position="57"/>
    </location>
</feature>
<organism evidence="2 3">
    <name type="scientific">Pelotomaculum propionicicum</name>
    <dbReference type="NCBI Taxonomy" id="258475"/>
    <lineage>
        <taxon>Bacteria</taxon>
        <taxon>Bacillati</taxon>
        <taxon>Bacillota</taxon>
        <taxon>Clostridia</taxon>
        <taxon>Eubacteriales</taxon>
        <taxon>Desulfotomaculaceae</taxon>
        <taxon>Pelotomaculum</taxon>
    </lineage>
</organism>
<comment type="caution">
    <text evidence="2">The sequence shown here is derived from an EMBL/GenBank/DDBJ whole genome shotgun (WGS) entry which is preliminary data.</text>
</comment>
<dbReference type="EMBL" id="QFFZ01000001">
    <property type="protein sequence ID" value="TEB13704.1"/>
    <property type="molecule type" value="Genomic_DNA"/>
</dbReference>
<dbReference type="Proteomes" id="UP000297597">
    <property type="component" value="Unassembled WGS sequence"/>
</dbReference>